<accession>A0A2T7NWH4</accession>
<feature type="region of interest" description="Disordered" evidence="1">
    <location>
        <begin position="175"/>
        <end position="199"/>
    </location>
</feature>
<evidence type="ECO:0000313" key="2">
    <source>
        <dbReference type="EMBL" id="PVD25523.1"/>
    </source>
</evidence>
<proteinExistence type="predicted"/>
<dbReference type="Proteomes" id="UP000245119">
    <property type="component" value="Linkage Group LG8"/>
</dbReference>
<dbReference type="EMBL" id="PZQS01000008">
    <property type="protein sequence ID" value="PVD25523.1"/>
    <property type="molecule type" value="Genomic_DNA"/>
</dbReference>
<feature type="compositionally biased region" description="Basic and acidic residues" evidence="1">
    <location>
        <begin position="87"/>
        <end position="98"/>
    </location>
</feature>
<reference evidence="2 3" key="1">
    <citation type="submission" date="2018-04" db="EMBL/GenBank/DDBJ databases">
        <title>The genome of golden apple snail Pomacea canaliculata provides insight into stress tolerance and invasive adaptation.</title>
        <authorList>
            <person name="Liu C."/>
            <person name="Liu B."/>
            <person name="Ren Y."/>
            <person name="Zhang Y."/>
            <person name="Wang H."/>
            <person name="Li S."/>
            <person name="Jiang F."/>
            <person name="Yin L."/>
            <person name="Zhang G."/>
            <person name="Qian W."/>
            <person name="Fan W."/>
        </authorList>
    </citation>
    <scope>NUCLEOTIDE SEQUENCE [LARGE SCALE GENOMIC DNA]</scope>
    <source>
        <strain evidence="2">SZHN2017</strain>
        <tissue evidence="2">Muscle</tissue>
    </source>
</reference>
<evidence type="ECO:0000256" key="1">
    <source>
        <dbReference type="SAM" id="MobiDB-lite"/>
    </source>
</evidence>
<dbReference type="AlphaFoldDB" id="A0A2T7NWH4"/>
<keyword evidence="3" id="KW-1185">Reference proteome</keyword>
<feature type="compositionally biased region" description="Polar residues" evidence="1">
    <location>
        <begin position="120"/>
        <end position="132"/>
    </location>
</feature>
<name>A0A2T7NWH4_POMCA</name>
<feature type="compositionally biased region" description="Basic and acidic residues" evidence="1">
    <location>
        <begin position="58"/>
        <end position="71"/>
    </location>
</feature>
<evidence type="ECO:0000313" key="3">
    <source>
        <dbReference type="Proteomes" id="UP000245119"/>
    </source>
</evidence>
<organism evidence="2 3">
    <name type="scientific">Pomacea canaliculata</name>
    <name type="common">Golden apple snail</name>
    <dbReference type="NCBI Taxonomy" id="400727"/>
    <lineage>
        <taxon>Eukaryota</taxon>
        <taxon>Metazoa</taxon>
        <taxon>Spiralia</taxon>
        <taxon>Lophotrochozoa</taxon>
        <taxon>Mollusca</taxon>
        <taxon>Gastropoda</taxon>
        <taxon>Caenogastropoda</taxon>
        <taxon>Architaenioglossa</taxon>
        <taxon>Ampullarioidea</taxon>
        <taxon>Ampullariidae</taxon>
        <taxon>Pomacea</taxon>
    </lineage>
</organism>
<protein>
    <submittedName>
        <fullName evidence="2">Uncharacterized protein</fullName>
    </submittedName>
</protein>
<sequence length="199" mass="21592">MGVGDGGVEVCIRSGNNIPRTRLPSDPRNKEEGGCKFIRCWHFDHLAPAPCSTGAGAARREREHVDEKREIALAPKATRRRLPPSRMGDKRERSDREAPSGFPDSLPLLPHSVGRKESLPVNNKGQRSTTTRETTDVPRLGANVSLRSERGGGDSGGPCSVFTDLGAADLARAATQRQRLRGGSGWETTRGRWGEDETG</sequence>
<comment type="caution">
    <text evidence="2">The sequence shown here is derived from an EMBL/GenBank/DDBJ whole genome shotgun (WGS) entry which is preliminary data.</text>
</comment>
<feature type="compositionally biased region" description="Basic and acidic residues" evidence="1">
    <location>
        <begin position="189"/>
        <end position="199"/>
    </location>
</feature>
<feature type="region of interest" description="Disordered" evidence="1">
    <location>
        <begin position="52"/>
        <end position="160"/>
    </location>
</feature>
<gene>
    <name evidence="2" type="ORF">C0Q70_13179</name>
</gene>